<organism evidence="2 3">
    <name type="scientific">Ordospora colligata OC4</name>
    <dbReference type="NCBI Taxonomy" id="1354746"/>
    <lineage>
        <taxon>Eukaryota</taxon>
        <taxon>Fungi</taxon>
        <taxon>Fungi incertae sedis</taxon>
        <taxon>Microsporidia</taxon>
        <taxon>Ordosporidae</taxon>
        <taxon>Ordospora</taxon>
    </lineage>
</organism>
<name>A0A0B2ULQ2_9MICR</name>
<accession>A0A0B2ULQ2</accession>
<dbReference type="Proteomes" id="UP000031056">
    <property type="component" value="Unassembled WGS sequence"/>
</dbReference>
<dbReference type="Pfam" id="PF01182">
    <property type="entry name" value="Glucosamine_iso"/>
    <property type="match status" value="1"/>
</dbReference>
<dbReference type="Gene3D" id="3.40.50.1360">
    <property type="match status" value="1"/>
</dbReference>
<evidence type="ECO:0000313" key="3">
    <source>
        <dbReference type="Proteomes" id="UP000031056"/>
    </source>
</evidence>
<protein>
    <submittedName>
        <fullName evidence="2">Putative 6-phosphogluconolactonase</fullName>
    </submittedName>
</protein>
<dbReference type="STRING" id="1354746.A0A0B2ULQ2"/>
<dbReference type="GO" id="GO:0005975">
    <property type="term" value="P:carbohydrate metabolic process"/>
    <property type="evidence" value="ECO:0007669"/>
    <property type="project" value="InterPro"/>
</dbReference>
<dbReference type="InterPro" id="IPR006148">
    <property type="entry name" value="Glc/Gal-6P_isomerase"/>
</dbReference>
<reference evidence="2 3" key="1">
    <citation type="journal article" date="2014" name="MBio">
        <title>The Ordospora colligata genome; evolution of extreme reduction in microsporidia and host-to-parasite horizontal gene transfer.</title>
        <authorList>
            <person name="Pombert J.-F."/>
            <person name="Haag K.L."/>
            <person name="Beidas S."/>
            <person name="Ebert D."/>
            <person name="Keeling P.J."/>
        </authorList>
    </citation>
    <scope>NUCLEOTIDE SEQUENCE [LARGE SCALE GENOMIC DNA]</scope>
    <source>
        <strain evidence="2 3">OC4</strain>
    </source>
</reference>
<comment type="caution">
    <text evidence="2">The sequence shown here is derived from an EMBL/GenBank/DDBJ whole genome shotgun (WGS) entry which is preliminary data.</text>
</comment>
<dbReference type="VEuPathDB" id="MicrosporidiaDB:M896_041170"/>
<dbReference type="RefSeq" id="XP_014563962.1">
    <property type="nucleotide sequence ID" value="XM_014708476.1"/>
</dbReference>
<feature type="domain" description="Glucosamine/galactosamine-6-phosphate isomerase" evidence="1">
    <location>
        <begin position="23"/>
        <end position="174"/>
    </location>
</feature>
<dbReference type="InterPro" id="IPR039104">
    <property type="entry name" value="6PGL"/>
</dbReference>
<dbReference type="SUPFAM" id="SSF100950">
    <property type="entry name" value="NagB/RpiA/CoA transferase-like"/>
    <property type="match status" value="1"/>
</dbReference>
<evidence type="ECO:0000313" key="2">
    <source>
        <dbReference type="EMBL" id="KHN69920.1"/>
    </source>
</evidence>
<proteinExistence type="predicted"/>
<dbReference type="PANTHER" id="PTHR11054">
    <property type="entry name" value="6-PHOSPHOGLUCONOLACTONASE"/>
    <property type="match status" value="1"/>
</dbReference>
<dbReference type="EMBL" id="JOKQ01000004">
    <property type="protein sequence ID" value="KHN69920.1"/>
    <property type="molecule type" value="Genomic_DNA"/>
</dbReference>
<dbReference type="AlphaFoldDB" id="A0A0B2ULQ2"/>
<dbReference type="FunCoup" id="A0A0B2ULQ2">
    <property type="interactions" value="152"/>
</dbReference>
<evidence type="ECO:0000259" key="1">
    <source>
        <dbReference type="Pfam" id="PF01182"/>
    </source>
</evidence>
<dbReference type="PANTHER" id="PTHR11054:SF0">
    <property type="entry name" value="6-PHOSPHOGLUCONOLACTONASE"/>
    <property type="match status" value="1"/>
</dbReference>
<keyword evidence="3" id="KW-1185">Reference proteome</keyword>
<dbReference type="InParanoid" id="A0A0B2ULQ2"/>
<dbReference type="InterPro" id="IPR037171">
    <property type="entry name" value="NagB/RpiA_transferase-like"/>
</dbReference>
<dbReference type="GeneID" id="26261555"/>
<gene>
    <name evidence="2" type="ORF">M896_041170</name>
</gene>
<dbReference type="HOGENOM" id="CLU_1391190_0_0_1"/>
<dbReference type="OrthoDB" id="432544at2759"/>
<sequence length="196" mass="22153">MSVLFTNDFNEEIYQILRYYSGKCLSLMISGGSILKCLDDCRYEQLDTSKWDIFYSDEREDQEQLNHTAACGFLNRINAKVHPIDTSVPLEKAAIEYANVLNGIVIDVCLLGIGGDGHICSLLPECPELDSLLYVTALEGDFTVSPKRVTITPRYINEKVKELIFVVPGSKEKKIEQPDKSILARINKDYVVILKR</sequence>